<dbReference type="PRINTS" id="PR00725">
    <property type="entry name" value="DADACBPTASE1"/>
</dbReference>
<feature type="region of interest" description="Disordered" evidence="10">
    <location>
        <begin position="1"/>
        <end position="24"/>
    </location>
</feature>
<evidence type="ECO:0000259" key="11">
    <source>
        <dbReference type="Pfam" id="PF00768"/>
    </source>
</evidence>
<dbReference type="InterPro" id="IPR001967">
    <property type="entry name" value="Peptidase_S11_N"/>
</dbReference>
<keyword evidence="5" id="KW-0573">Peptidoglycan synthesis</keyword>
<dbReference type="Proteomes" id="UP000048984">
    <property type="component" value="Unassembled WGS sequence"/>
</dbReference>
<dbReference type="GO" id="GO:0071555">
    <property type="term" value="P:cell wall organization"/>
    <property type="evidence" value="ECO:0007669"/>
    <property type="project" value="UniProtKB-KW"/>
</dbReference>
<evidence type="ECO:0000256" key="6">
    <source>
        <dbReference type="ARBA" id="ARBA00023316"/>
    </source>
</evidence>
<dbReference type="PANTHER" id="PTHR21581:SF6">
    <property type="entry name" value="TRAFFICKING PROTEIN PARTICLE COMPLEX SUBUNIT 12"/>
    <property type="match status" value="1"/>
</dbReference>
<dbReference type="InterPro" id="IPR012338">
    <property type="entry name" value="Beta-lactam/transpept-like"/>
</dbReference>
<sequence>MSDFAPLRRGQARRNSGAKMPIDPTRLRHGRRLPLFSAATAGRVIGAASILLTLCAVPARSDAAHAYLVFDARTGEVLDRHNAFQAWYPASVTKLMTTYVTFQALKAGRLKLSSPVVMSPEANTQPPSKMGFPTGTVLTVDNALKMVMVKSANDVAWALGEAVGGSKDAFVAEMNAQARRLGMSRTVWANPNGLPDPAQYTNAHDLGLLARALIREFPEYAGYFSLPGIQFGKRVIRNHNHLMDRYPGTDGMKTGFICSGGFNVVATVTRGDKRLVAVVLGSPNARVRAEKAAELFTKAFDGSGGLMTMFSSREQIDAMTAGPEAAMPPLDIREEVCGKNRRQVGEDADDLAAAPPPTPEDQGRIIIAGQGTPKRGASGQAGSWLTARFDIGAPVKVWTGGADAAPPAGANAIATAKPPAGAGSNVAALVAPTRQTPPGAIFPGGSGQDQAAPPEGQSTTARAFNLFSNTPPGAIPKPATGPASGAGLDAVLPPANGTPMVIAGQGGATAPGAARRGAEPIAAVDLPLPERKPKLAAAKPAAKTAHAAETKPVDPRRKKK</sequence>
<gene>
    <name evidence="12" type="ORF">ABB55_18205</name>
</gene>
<dbReference type="EMBL" id="LJYW01000001">
    <property type="protein sequence ID" value="KPL53904.1"/>
    <property type="molecule type" value="Genomic_DNA"/>
</dbReference>
<evidence type="ECO:0000256" key="7">
    <source>
        <dbReference type="PIRSR" id="PIRSR618044-1"/>
    </source>
</evidence>
<evidence type="ECO:0000256" key="4">
    <source>
        <dbReference type="ARBA" id="ARBA00022960"/>
    </source>
</evidence>
<comment type="caution">
    <text evidence="12">The sequence shown here is derived from an EMBL/GenBank/DDBJ whole genome shotgun (WGS) entry which is preliminary data.</text>
</comment>
<dbReference type="Gene3D" id="3.40.710.10">
    <property type="entry name" value="DD-peptidase/beta-lactamase superfamily"/>
    <property type="match status" value="1"/>
</dbReference>
<dbReference type="SUPFAM" id="SSF56601">
    <property type="entry name" value="beta-lactamase/transpeptidase-like"/>
    <property type="match status" value="1"/>
</dbReference>
<reference evidence="12 13" key="1">
    <citation type="submission" date="2015-09" db="EMBL/GenBank/DDBJ databases">
        <authorList>
            <person name="Jackson K.R."/>
            <person name="Lunt B.L."/>
            <person name="Fisher J.N.B."/>
            <person name="Gardner A.V."/>
            <person name="Bailey M.E."/>
            <person name="Deus L.M."/>
            <person name="Earl A.S."/>
            <person name="Gibby P.D."/>
            <person name="Hartmann K.A."/>
            <person name="Liu J.E."/>
            <person name="Manci A.M."/>
            <person name="Nielsen D.A."/>
            <person name="Solomon M.B."/>
            <person name="Breakwell D.P."/>
            <person name="Burnett S.H."/>
            <person name="Grose J.H."/>
        </authorList>
    </citation>
    <scope>NUCLEOTIDE SEQUENCE [LARGE SCALE GENOMIC DNA]</scope>
    <source>
        <strain evidence="12 13">16</strain>
    </source>
</reference>
<evidence type="ECO:0000256" key="10">
    <source>
        <dbReference type="SAM" id="MobiDB-lite"/>
    </source>
</evidence>
<feature type="compositionally biased region" description="Basic and acidic residues" evidence="10">
    <location>
        <begin position="546"/>
        <end position="560"/>
    </location>
</feature>
<evidence type="ECO:0000256" key="3">
    <source>
        <dbReference type="ARBA" id="ARBA00022801"/>
    </source>
</evidence>
<dbReference type="PANTHER" id="PTHR21581">
    <property type="entry name" value="D-ALANYL-D-ALANINE CARBOXYPEPTIDASE"/>
    <property type="match status" value="1"/>
</dbReference>
<feature type="domain" description="Peptidase S11 D-alanyl-D-alanine carboxypeptidase A N-terminal" evidence="11">
    <location>
        <begin position="62"/>
        <end position="283"/>
    </location>
</feature>
<name>A0A0P6VPZ0_9HYPH</name>
<dbReference type="STRING" id="665126.ABB55_18205"/>
<comment type="similarity">
    <text evidence="1 9">Belongs to the peptidase S11 family.</text>
</comment>
<dbReference type="InterPro" id="IPR018044">
    <property type="entry name" value="Peptidase_S11"/>
</dbReference>
<feature type="active site" evidence="7">
    <location>
        <position position="151"/>
    </location>
</feature>
<keyword evidence="4" id="KW-0133">Cell shape</keyword>
<feature type="region of interest" description="Disordered" evidence="10">
    <location>
        <begin position="521"/>
        <end position="560"/>
    </location>
</feature>
<dbReference type="AlphaFoldDB" id="A0A0P6VPZ0"/>
<evidence type="ECO:0000256" key="1">
    <source>
        <dbReference type="ARBA" id="ARBA00007164"/>
    </source>
</evidence>
<feature type="binding site" evidence="8">
    <location>
        <position position="253"/>
    </location>
    <ligand>
        <name>substrate</name>
    </ligand>
</feature>
<accession>A0A0P6VPZ0</accession>
<evidence type="ECO:0000256" key="2">
    <source>
        <dbReference type="ARBA" id="ARBA00022729"/>
    </source>
</evidence>
<feature type="compositionally biased region" description="Low complexity" evidence="10">
    <location>
        <begin position="535"/>
        <end position="545"/>
    </location>
</feature>
<evidence type="ECO:0000256" key="8">
    <source>
        <dbReference type="PIRSR" id="PIRSR618044-2"/>
    </source>
</evidence>
<reference evidence="12 13" key="2">
    <citation type="submission" date="2015-10" db="EMBL/GenBank/DDBJ databases">
        <title>Draft Genome Sequence of Prosthecomicrobium hirschii ATCC 27832.</title>
        <authorList>
            <person name="Daniel J."/>
            <person name="Givan S.A."/>
            <person name="Brun Y.V."/>
            <person name="Brown P.J."/>
        </authorList>
    </citation>
    <scope>NUCLEOTIDE SEQUENCE [LARGE SCALE GENOMIC DNA]</scope>
    <source>
        <strain evidence="12 13">16</strain>
    </source>
</reference>
<dbReference type="Pfam" id="PF00768">
    <property type="entry name" value="Peptidase_S11"/>
    <property type="match status" value="1"/>
</dbReference>
<evidence type="ECO:0000313" key="13">
    <source>
        <dbReference type="Proteomes" id="UP000048984"/>
    </source>
</evidence>
<dbReference type="GO" id="GO:0008360">
    <property type="term" value="P:regulation of cell shape"/>
    <property type="evidence" value="ECO:0007669"/>
    <property type="project" value="UniProtKB-KW"/>
</dbReference>
<dbReference type="GO" id="GO:0006508">
    <property type="term" value="P:proteolysis"/>
    <property type="evidence" value="ECO:0007669"/>
    <property type="project" value="InterPro"/>
</dbReference>
<keyword evidence="3" id="KW-0378">Hydrolase</keyword>
<evidence type="ECO:0000256" key="9">
    <source>
        <dbReference type="RuleBase" id="RU004016"/>
    </source>
</evidence>
<dbReference type="GO" id="GO:0009002">
    <property type="term" value="F:serine-type D-Ala-D-Ala carboxypeptidase activity"/>
    <property type="evidence" value="ECO:0007669"/>
    <property type="project" value="InterPro"/>
</dbReference>
<proteinExistence type="inferred from homology"/>
<keyword evidence="2" id="KW-0732">Signal</keyword>
<evidence type="ECO:0000313" key="12">
    <source>
        <dbReference type="EMBL" id="KPL53904.1"/>
    </source>
</evidence>
<keyword evidence="6" id="KW-0961">Cell wall biogenesis/degradation</keyword>
<evidence type="ECO:0000256" key="5">
    <source>
        <dbReference type="ARBA" id="ARBA00022984"/>
    </source>
</evidence>
<dbReference type="GO" id="GO:0009252">
    <property type="term" value="P:peptidoglycan biosynthetic process"/>
    <property type="evidence" value="ECO:0007669"/>
    <property type="project" value="UniProtKB-KW"/>
</dbReference>
<organism evidence="12 13">
    <name type="scientific">Prosthecodimorpha hirschii</name>
    <dbReference type="NCBI Taxonomy" id="665126"/>
    <lineage>
        <taxon>Bacteria</taxon>
        <taxon>Pseudomonadati</taxon>
        <taxon>Pseudomonadota</taxon>
        <taxon>Alphaproteobacteria</taxon>
        <taxon>Hyphomicrobiales</taxon>
        <taxon>Ancalomicrobiaceae</taxon>
        <taxon>Prosthecodimorpha</taxon>
    </lineage>
</organism>
<keyword evidence="13" id="KW-1185">Reference proteome</keyword>
<feature type="active site" description="Acyl-ester intermediate" evidence="7">
    <location>
        <position position="91"/>
    </location>
</feature>
<feature type="active site" description="Proton acceptor" evidence="7">
    <location>
        <position position="94"/>
    </location>
</feature>
<protein>
    <recommendedName>
        <fullName evidence="11">Peptidase S11 D-alanyl-D-alanine carboxypeptidase A N-terminal domain-containing protein</fullName>
    </recommendedName>
</protein>